<name>A0ABQ0NWH0_9PROT</name>
<evidence type="ECO:0000313" key="2">
    <source>
        <dbReference type="EMBL" id="GBQ05020.1"/>
    </source>
</evidence>
<evidence type="ECO:0000256" key="1">
    <source>
        <dbReference type="SAM" id="Phobius"/>
    </source>
</evidence>
<reference evidence="2" key="1">
    <citation type="submission" date="2013-04" db="EMBL/GenBank/DDBJ databases">
        <title>The genome sequencing project of 58 acetic acid bacteria.</title>
        <authorList>
            <person name="Okamoto-Kainuma A."/>
            <person name="Ishikawa M."/>
            <person name="Umino S."/>
            <person name="Koizumi Y."/>
            <person name="Shiwa Y."/>
            <person name="Yoshikawa H."/>
            <person name="Matsutani M."/>
            <person name="Matsushita K."/>
        </authorList>
    </citation>
    <scope>NUCLEOTIDE SEQUENCE</scope>
    <source>
        <strain evidence="2">DSM 15669</strain>
    </source>
</reference>
<gene>
    <name evidence="2" type="ORF">AA15669_0264</name>
</gene>
<keyword evidence="1" id="KW-0472">Membrane</keyword>
<accession>A0ABQ0NWH0</accession>
<organism evidence="2 3">
    <name type="scientific">Saccharibacter floricola DSM 15669</name>
    <dbReference type="NCBI Taxonomy" id="1123227"/>
    <lineage>
        <taxon>Bacteria</taxon>
        <taxon>Pseudomonadati</taxon>
        <taxon>Pseudomonadota</taxon>
        <taxon>Alphaproteobacteria</taxon>
        <taxon>Acetobacterales</taxon>
        <taxon>Acetobacteraceae</taxon>
        <taxon>Saccharibacter</taxon>
    </lineage>
</organism>
<proteinExistence type="predicted"/>
<protein>
    <submittedName>
        <fullName evidence="2">Uncharacterized protein</fullName>
    </submittedName>
</protein>
<feature type="transmembrane region" description="Helical" evidence="1">
    <location>
        <begin position="31"/>
        <end position="50"/>
    </location>
</feature>
<dbReference type="RefSeq" id="WP_018979806.1">
    <property type="nucleotide sequence ID" value="NZ_BAQD01000003.1"/>
</dbReference>
<evidence type="ECO:0000313" key="3">
    <source>
        <dbReference type="Proteomes" id="UP001062901"/>
    </source>
</evidence>
<keyword evidence="3" id="KW-1185">Reference proteome</keyword>
<keyword evidence="1" id="KW-1133">Transmembrane helix</keyword>
<dbReference type="Proteomes" id="UP001062901">
    <property type="component" value="Unassembled WGS sequence"/>
</dbReference>
<feature type="transmembrane region" description="Helical" evidence="1">
    <location>
        <begin position="7"/>
        <end position="25"/>
    </location>
</feature>
<dbReference type="EMBL" id="BAQD01000003">
    <property type="protein sequence ID" value="GBQ05020.1"/>
    <property type="molecule type" value="Genomic_DNA"/>
</dbReference>
<keyword evidence="1" id="KW-0812">Transmembrane</keyword>
<sequence>MTKWIMVWGIVTCLISLLYTLTGLIPFPSNLFYAAAISFVLVLLCVILAAHKKKKKTQQDALSSPTIPLQNGTLNLAKESNDNKVILENGLVIQPPSLFLPEPEKLYETHAQPSRLAITYKDDDTPTRRITFVIHPIEIIYIVRENNLIITEIHAFNETENDTDTFTYRDILSATDTRHHQPINNLGLTLLGKEFRHDQADAPS</sequence>
<comment type="caution">
    <text evidence="2">The sequence shown here is derived from an EMBL/GenBank/DDBJ whole genome shotgun (WGS) entry which is preliminary data.</text>
</comment>